<keyword evidence="1" id="KW-1133">Transmembrane helix</keyword>
<dbReference type="Gene3D" id="3.55.50.30">
    <property type="match status" value="1"/>
</dbReference>
<keyword evidence="1" id="KW-0472">Membrane</keyword>
<dbReference type="PANTHER" id="PTHR30273:SF2">
    <property type="entry name" value="PROTEIN FECR"/>
    <property type="match status" value="1"/>
</dbReference>
<keyword evidence="5" id="KW-1185">Reference proteome</keyword>
<evidence type="ECO:0000259" key="2">
    <source>
        <dbReference type="Pfam" id="PF04773"/>
    </source>
</evidence>
<dbReference type="PANTHER" id="PTHR30273">
    <property type="entry name" value="PERIPLASMIC SIGNAL SENSOR AND SIGMA FACTOR ACTIVATOR FECR-RELATED"/>
    <property type="match status" value="1"/>
</dbReference>
<comment type="caution">
    <text evidence="4">The sequence shown here is derived from an EMBL/GenBank/DDBJ whole genome shotgun (WGS) entry which is preliminary data.</text>
</comment>
<evidence type="ECO:0000256" key="1">
    <source>
        <dbReference type="SAM" id="Phobius"/>
    </source>
</evidence>
<feature type="domain" description="Protein FecR C-terminal" evidence="3">
    <location>
        <begin position="280"/>
        <end position="348"/>
    </location>
</feature>
<name>A0ABR7X222_9SPHI</name>
<keyword evidence="1" id="KW-0812">Transmembrane</keyword>
<organism evidence="4 5">
    <name type="scientific">Mucilaginibacter rigui</name>
    <dbReference type="NCBI Taxonomy" id="534635"/>
    <lineage>
        <taxon>Bacteria</taxon>
        <taxon>Pseudomonadati</taxon>
        <taxon>Bacteroidota</taxon>
        <taxon>Sphingobacteriia</taxon>
        <taxon>Sphingobacteriales</taxon>
        <taxon>Sphingobacteriaceae</taxon>
        <taxon>Mucilaginibacter</taxon>
    </lineage>
</organism>
<gene>
    <name evidence="4" type="ORF">IDJ75_05060</name>
</gene>
<sequence>MEDESEIKSLLVKYITRQASEDEIAFVKQWIGAHPENEQYFAQLYEAWQNSLLLEPTMIDTDKAYSRFLNTINYRRPQAKKMHRAWLALYILLAAVTIVFIFKPLPSNLSPLNQLAADPGRVRKITLTDGTIIWLNSGSTLRYNNDFGKTNRNVYLEGEGFFEIAAGKKNLPFIVNTKNYIVRDIGTKFNLKAYPNDSFFETAVVTGEVSIEDTERKNNAMNRIYIKQRQNLRIWNRQSEQAEASRGLNDAASKTFNEIQIMQFTPDQEAKYTGWKDNLMIFEGLTLLEIAKVLERRYDVKISIDNIQLQTIRYTGNFNNVGSVEKVLDIIKQNTPIIYSKTGDVITITKAK</sequence>
<dbReference type="Pfam" id="PF04773">
    <property type="entry name" value="FecR"/>
    <property type="match status" value="1"/>
</dbReference>
<dbReference type="InterPro" id="IPR012373">
    <property type="entry name" value="Ferrdict_sens_TM"/>
</dbReference>
<evidence type="ECO:0000259" key="3">
    <source>
        <dbReference type="Pfam" id="PF16344"/>
    </source>
</evidence>
<evidence type="ECO:0000313" key="4">
    <source>
        <dbReference type="EMBL" id="MBD1384640.1"/>
    </source>
</evidence>
<accession>A0ABR7X222</accession>
<protein>
    <submittedName>
        <fullName evidence="4">FecR family protein</fullName>
    </submittedName>
</protein>
<reference evidence="4 5" key="1">
    <citation type="submission" date="2020-09" db="EMBL/GenBank/DDBJ databases">
        <title>Novel species of Mucilaginibacter isolated from a glacier on the Tibetan Plateau.</title>
        <authorList>
            <person name="Liu Q."/>
            <person name="Xin Y.-H."/>
        </authorList>
    </citation>
    <scope>NUCLEOTIDE SEQUENCE [LARGE SCALE GENOMIC DNA]</scope>
    <source>
        <strain evidence="4 5">CGMCC 1.13878</strain>
    </source>
</reference>
<dbReference type="Pfam" id="PF16344">
    <property type="entry name" value="FecR_C"/>
    <property type="match status" value="1"/>
</dbReference>
<dbReference type="EMBL" id="JACWMW010000001">
    <property type="protein sequence ID" value="MBD1384640.1"/>
    <property type="molecule type" value="Genomic_DNA"/>
</dbReference>
<dbReference type="InterPro" id="IPR032508">
    <property type="entry name" value="FecR_C"/>
</dbReference>
<dbReference type="Gene3D" id="2.60.120.1440">
    <property type="match status" value="1"/>
</dbReference>
<dbReference type="InterPro" id="IPR006860">
    <property type="entry name" value="FecR"/>
</dbReference>
<feature type="domain" description="FecR protein" evidence="2">
    <location>
        <begin position="117"/>
        <end position="209"/>
    </location>
</feature>
<evidence type="ECO:0000313" key="5">
    <source>
        <dbReference type="Proteomes" id="UP000618754"/>
    </source>
</evidence>
<dbReference type="Proteomes" id="UP000618754">
    <property type="component" value="Unassembled WGS sequence"/>
</dbReference>
<dbReference type="PIRSF" id="PIRSF018266">
    <property type="entry name" value="FecR"/>
    <property type="match status" value="1"/>
</dbReference>
<dbReference type="RefSeq" id="WP_191174500.1">
    <property type="nucleotide sequence ID" value="NZ_JACWMW010000001.1"/>
</dbReference>
<proteinExistence type="predicted"/>
<feature type="transmembrane region" description="Helical" evidence="1">
    <location>
        <begin position="85"/>
        <end position="102"/>
    </location>
</feature>